<dbReference type="EMBL" id="JARK01001372">
    <property type="protein sequence ID" value="EYC15720.1"/>
    <property type="molecule type" value="Genomic_DNA"/>
</dbReference>
<reference evidence="2" key="1">
    <citation type="journal article" date="2015" name="Nat. Genet.">
        <title>The genome and transcriptome of the zoonotic hookworm Ancylostoma ceylanicum identify infection-specific gene families.</title>
        <authorList>
            <person name="Schwarz E.M."/>
            <person name="Hu Y."/>
            <person name="Antoshechkin I."/>
            <person name="Miller M.M."/>
            <person name="Sternberg P.W."/>
            <person name="Aroian R.V."/>
        </authorList>
    </citation>
    <scope>NUCLEOTIDE SEQUENCE</scope>
    <source>
        <strain evidence="2">HY135</strain>
    </source>
</reference>
<evidence type="ECO:0000313" key="2">
    <source>
        <dbReference type="Proteomes" id="UP000024635"/>
    </source>
</evidence>
<accession>A0A016UKJ2</accession>
<name>A0A016UKJ2_9BILA</name>
<protein>
    <submittedName>
        <fullName evidence="1">Uncharacterized protein</fullName>
    </submittedName>
</protein>
<organism evidence="1 2">
    <name type="scientific">Ancylostoma ceylanicum</name>
    <dbReference type="NCBI Taxonomy" id="53326"/>
    <lineage>
        <taxon>Eukaryota</taxon>
        <taxon>Metazoa</taxon>
        <taxon>Ecdysozoa</taxon>
        <taxon>Nematoda</taxon>
        <taxon>Chromadorea</taxon>
        <taxon>Rhabditida</taxon>
        <taxon>Rhabditina</taxon>
        <taxon>Rhabditomorpha</taxon>
        <taxon>Strongyloidea</taxon>
        <taxon>Ancylostomatidae</taxon>
        <taxon>Ancylostomatinae</taxon>
        <taxon>Ancylostoma</taxon>
    </lineage>
</organism>
<proteinExistence type="predicted"/>
<keyword evidence="2" id="KW-1185">Reference proteome</keyword>
<gene>
    <name evidence="1" type="primary">Acey_s0036.g3319</name>
    <name evidence="1" type="ORF">Y032_0036g3319</name>
</gene>
<comment type="caution">
    <text evidence="1">The sequence shown here is derived from an EMBL/GenBank/DDBJ whole genome shotgun (WGS) entry which is preliminary data.</text>
</comment>
<dbReference type="AlphaFoldDB" id="A0A016UKJ2"/>
<evidence type="ECO:0000313" key="1">
    <source>
        <dbReference type="EMBL" id="EYC15720.1"/>
    </source>
</evidence>
<dbReference type="Proteomes" id="UP000024635">
    <property type="component" value="Unassembled WGS sequence"/>
</dbReference>
<sequence>MAQAAGILLEEYSTSYERLHFLYVLIVGGPISATDRPQSIRIRNEVATATAMLGAILLEEYACSRRGKQPRGFPINCKQSPIVLNECCNSDAYTW</sequence>